<gene>
    <name evidence="1" type="ORF">MDA_GLEAN10004329</name>
</gene>
<evidence type="ECO:0000313" key="1">
    <source>
        <dbReference type="EMBL" id="ELK32257.1"/>
    </source>
</evidence>
<dbReference type="Proteomes" id="UP000010556">
    <property type="component" value="Unassembled WGS sequence"/>
</dbReference>
<dbReference type="EMBL" id="KB105502">
    <property type="protein sequence ID" value="ELK32257.1"/>
    <property type="molecule type" value="Genomic_DNA"/>
</dbReference>
<name>L5M1Q9_MYODS</name>
<sequence>MEVQSMEKLLAKTEQDEAKKMQRITVHQELELEFHLGNLLASDWKPFMGLQCRDPYPEAEPWALVRDNMQLLSNHGAQGGGTGGVAAGAHHLPATQEVGALAMQLISWQQFARLKGI</sequence>
<keyword evidence="2" id="KW-1185">Reference proteome</keyword>
<evidence type="ECO:0000313" key="2">
    <source>
        <dbReference type="Proteomes" id="UP000010556"/>
    </source>
</evidence>
<organism evidence="1 2">
    <name type="scientific">Myotis davidii</name>
    <name type="common">David's myotis</name>
    <dbReference type="NCBI Taxonomy" id="225400"/>
    <lineage>
        <taxon>Eukaryota</taxon>
        <taxon>Metazoa</taxon>
        <taxon>Chordata</taxon>
        <taxon>Craniata</taxon>
        <taxon>Vertebrata</taxon>
        <taxon>Euteleostomi</taxon>
        <taxon>Mammalia</taxon>
        <taxon>Eutheria</taxon>
        <taxon>Laurasiatheria</taxon>
        <taxon>Chiroptera</taxon>
        <taxon>Yangochiroptera</taxon>
        <taxon>Vespertilionidae</taxon>
        <taxon>Myotis</taxon>
    </lineage>
</organism>
<dbReference type="AlphaFoldDB" id="L5M1Q9"/>
<accession>L5M1Q9</accession>
<proteinExistence type="predicted"/>
<protein>
    <submittedName>
        <fullName evidence="1">Ribosome biogenesis regulatory protein like protein</fullName>
    </submittedName>
</protein>
<reference evidence="2" key="1">
    <citation type="journal article" date="2013" name="Science">
        <title>Comparative analysis of bat genomes provides insight into the evolution of flight and immunity.</title>
        <authorList>
            <person name="Zhang G."/>
            <person name="Cowled C."/>
            <person name="Shi Z."/>
            <person name="Huang Z."/>
            <person name="Bishop-Lilly K.A."/>
            <person name="Fang X."/>
            <person name="Wynne J.W."/>
            <person name="Xiong Z."/>
            <person name="Baker M.L."/>
            <person name="Zhao W."/>
            <person name="Tachedjian M."/>
            <person name="Zhu Y."/>
            <person name="Zhou P."/>
            <person name="Jiang X."/>
            <person name="Ng J."/>
            <person name="Yang L."/>
            <person name="Wu L."/>
            <person name="Xiao J."/>
            <person name="Feng Y."/>
            <person name="Chen Y."/>
            <person name="Sun X."/>
            <person name="Zhang Y."/>
            <person name="Marsh G.A."/>
            <person name="Crameri G."/>
            <person name="Broder C.C."/>
            <person name="Frey K.G."/>
            <person name="Wang L.F."/>
            <person name="Wang J."/>
        </authorList>
    </citation>
    <scope>NUCLEOTIDE SEQUENCE [LARGE SCALE GENOMIC DNA]</scope>
</reference>